<keyword evidence="1" id="KW-0732">Signal</keyword>
<evidence type="ECO:0000313" key="3">
    <source>
        <dbReference type="Proteomes" id="UP000095282"/>
    </source>
</evidence>
<evidence type="ECO:0000256" key="1">
    <source>
        <dbReference type="SAM" id="SignalP"/>
    </source>
</evidence>
<dbReference type="Proteomes" id="UP000095282">
    <property type="component" value="Unplaced"/>
</dbReference>
<dbReference type="Pfam" id="PF26530">
    <property type="entry name" value="NTF2_3"/>
    <property type="match status" value="1"/>
</dbReference>
<dbReference type="InterPro" id="IPR058721">
    <property type="entry name" value="NTF2_3"/>
</dbReference>
<feature type="domain" description="NTF2-like" evidence="2">
    <location>
        <begin position="28"/>
        <end position="88"/>
    </location>
</feature>
<evidence type="ECO:0000259" key="2">
    <source>
        <dbReference type="Pfam" id="PF26530"/>
    </source>
</evidence>
<keyword evidence="3" id="KW-1185">Reference proteome</keyword>
<feature type="chain" id="PRO_5009308530" evidence="1">
    <location>
        <begin position="20"/>
        <end position="127"/>
    </location>
</feature>
<proteinExistence type="predicted"/>
<reference evidence="4" key="1">
    <citation type="submission" date="2016-11" db="UniProtKB">
        <authorList>
            <consortium name="WormBaseParasite"/>
        </authorList>
    </citation>
    <scope>IDENTIFICATION</scope>
</reference>
<organism evidence="3 4">
    <name type="scientific">Caenorhabditis tropicalis</name>
    <dbReference type="NCBI Taxonomy" id="1561998"/>
    <lineage>
        <taxon>Eukaryota</taxon>
        <taxon>Metazoa</taxon>
        <taxon>Ecdysozoa</taxon>
        <taxon>Nematoda</taxon>
        <taxon>Chromadorea</taxon>
        <taxon>Rhabditida</taxon>
        <taxon>Rhabditina</taxon>
        <taxon>Rhabditomorpha</taxon>
        <taxon>Rhabditoidea</taxon>
        <taxon>Rhabditidae</taxon>
        <taxon>Peloderinae</taxon>
        <taxon>Caenorhabditis</taxon>
    </lineage>
</organism>
<sequence>MRLLFFFFFLLIVASFTSAYVRKDNPFETANKIQAQLNSNVQSNNRWGVMSMMKNDFNYQDCNGRNYNSNQFADALMKSRESGKVETARADKDNIIYRALYGDKLREFMIQKTTNGYYYKNGQQTLC</sequence>
<accession>A0A1I7U546</accession>
<protein>
    <submittedName>
        <fullName evidence="4">FKBP_N domain-containing protein</fullName>
    </submittedName>
</protein>
<dbReference type="AlphaFoldDB" id="A0A1I7U546"/>
<evidence type="ECO:0000313" key="4">
    <source>
        <dbReference type="WBParaSite" id="Csp11.Scaffold629.g14949.t1"/>
    </source>
</evidence>
<feature type="signal peptide" evidence="1">
    <location>
        <begin position="1"/>
        <end position="19"/>
    </location>
</feature>
<name>A0A1I7U546_9PELO</name>
<dbReference type="WBParaSite" id="Csp11.Scaffold629.g14949.t1">
    <property type="protein sequence ID" value="Csp11.Scaffold629.g14949.t1"/>
    <property type="gene ID" value="Csp11.Scaffold629.g14949"/>
</dbReference>